<protein>
    <submittedName>
        <fullName evidence="3">Uncharacterized protein</fullName>
    </submittedName>
</protein>
<dbReference type="Gramene" id="TuG1812G0300002076.01.T01">
    <property type="protein sequence ID" value="TuG1812G0300002076.01.T01"/>
    <property type="gene ID" value="TuG1812G0300002076.01"/>
</dbReference>
<evidence type="ECO:0000256" key="2">
    <source>
        <dbReference type="SAM" id="MobiDB-lite"/>
    </source>
</evidence>
<keyword evidence="1" id="KW-0175">Coiled coil</keyword>
<proteinExistence type="predicted"/>
<reference evidence="3" key="3">
    <citation type="submission" date="2022-06" db="UniProtKB">
        <authorList>
            <consortium name="EnsemblPlants"/>
        </authorList>
    </citation>
    <scope>IDENTIFICATION</scope>
</reference>
<dbReference type="Proteomes" id="UP000015106">
    <property type="component" value="Chromosome 3"/>
</dbReference>
<evidence type="ECO:0000313" key="3">
    <source>
        <dbReference type="EnsemblPlants" id="TuG1812G0300002076.01.T01"/>
    </source>
</evidence>
<evidence type="ECO:0000313" key="4">
    <source>
        <dbReference type="Proteomes" id="UP000015106"/>
    </source>
</evidence>
<organism evidence="3 4">
    <name type="scientific">Triticum urartu</name>
    <name type="common">Red wild einkorn</name>
    <name type="synonym">Crithodium urartu</name>
    <dbReference type="NCBI Taxonomy" id="4572"/>
    <lineage>
        <taxon>Eukaryota</taxon>
        <taxon>Viridiplantae</taxon>
        <taxon>Streptophyta</taxon>
        <taxon>Embryophyta</taxon>
        <taxon>Tracheophyta</taxon>
        <taxon>Spermatophyta</taxon>
        <taxon>Magnoliopsida</taxon>
        <taxon>Liliopsida</taxon>
        <taxon>Poales</taxon>
        <taxon>Poaceae</taxon>
        <taxon>BOP clade</taxon>
        <taxon>Pooideae</taxon>
        <taxon>Triticodae</taxon>
        <taxon>Triticeae</taxon>
        <taxon>Triticinae</taxon>
        <taxon>Triticum</taxon>
    </lineage>
</organism>
<sequence>MALTQEINLQTAGVTNQVPPLYEPQIIASLTQERESRLVQEVVQGPLAQSAFIQEQSLSQPPVQHSTTTKGGDVHRKREVIALARLRATAKRREIADQAKYDAAMAKLKEEEEKINLSAQRRKDELLAKKMLPRRERKLY</sequence>
<feature type="region of interest" description="Disordered" evidence="2">
    <location>
        <begin position="55"/>
        <end position="76"/>
    </location>
</feature>
<reference evidence="3" key="2">
    <citation type="submission" date="2018-03" db="EMBL/GenBank/DDBJ databases">
        <title>The Triticum urartu genome reveals the dynamic nature of wheat genome evolution.</title>
        <authorList>
            <person name="Ling H."/>
            <person name="Ma B."/>
            <person name="Shi X."/>
            <person name="Liu H."/>
            <person name="Dong L."/>
            <person name="Sun H."/>
            <person name="Cao Y."/>
            <person name="Gao Q."/>
            <person name="Zheng S."/>
            <person name="Li Y."/>
            <person name="Yu Y."/>
            <person name="Du H."/>
            <person name="Qi M."/>
            <person name="Li Y."/>
            <person name="Yu H."/>
            <person name="Cui Y."/>
            <person name="Wang N."/>
            <person name="Chen C."/>
            <person name="Wu H."/>
            <person name="Zhao Y."/>
            <person name="Zhang J."/>
            <person name="Li Y."/>
            <person name="Zhou W."/>
            <person name="Zhang B."/>
            <person name="Hu W."/>
            <person name="Eijk M."/>
            <person name="Tang J."/>
            <person name="Witsenboer H."/>
            <person name="Zhao S."/>
            <person name="Li Z."/>
            <person name="Zhang A."/>
            <person name="Wang D."/>
            <person name="Liang C."/>
        </authorList>
    </citation>
    <scope>NUCLEOTIDE SEQUENCE [LARGE SCALE GENOMIC DNA]</scope>
    <source>
        <strain evidence="3">cv. G1812</strain>
    </source>
</reference>
<evidence type="ECO:0000256" key="1">
    <source>
        <dbReference type="SAM" id="Coils"/>
    </source>
</evidence>
<keyword evidence="4" id="KW-1185">Reference proteome</keyword>
<name>A0A8R7PRN6_TRIUA</name>
<dbReference type="AlphaFoldDB" id="A0A8R7PRN6"/>
<feature type="compositionally biased region" description="Polar residues" evidence="2">
    <location>
        <begin position="55"/>
        <end position="70"/>
    </location>
</feature>
<accession>A0A8R7PRN6</accession>
<dbReference type="EnsemblPlants" id="TuG1812G0300002076.01.T01">
    <property type="protein sequence ID" value="TuG1812G0300002076.01.T01"/>
    <property type="gene ID" value="TuG1812G0300002076.01"/>
</dbReference>
<feature type="coiled-coil region" evidence="1">
    <location>
        <begin position="101"/>
        <end position="129"/>
    </location>
</feature>
<reference evidence="4" key="1">
    <citation type="journal article" date="2013" name="Nature">
        <title>Draft genome of the wheat A-genome progenitor Triticum urartu.</title>
        <authorList>
            <person name="Ling H.Q."/>
            <person name="Zhao S."/>
            <person name="Liu D."/>
            <person name="Wang J."/>
            <person name="Sun H."/>
            <person name="Zhang C."/>
            <person name="Fan H."/>
            <person name="Li D."/>
            <person name="Dong L."/>
            <person name="Tao Y."/>
            <person name="Gao C."/>
            <person name="Wu H."/>
            <person name="Li Y."/>
            <person name="Cui Y."/>
            <person name="Guo X."/>
            <person name="Zheng S."/>
            <person name="Wang B."/>
            <person name="Yu K."/>
            <person name="Liang Q."/>
            <person name="Yang W."/>
            <person name="Lou X."/>
            <person name="Chen J."/>
            <person name="Feng M."/>
            <person name="Jian J."/>
            <person name="Zhang X."/>
            <person name="Luo G."/>
            <person name="Jiang Y."/>
            <person name="Liu J."/>
            <person name="Wang Z."/>
            <person name="Sha Y."/>
            <person name="Zhang B."/>
            <person name="Wu H."/>
            <person name="Tang D."/>
            <person name="Shen Q."/>
            <person name="Xue P."/>
            <person name="Zou S."/>
            <person name="Wang X."/>
            <person name="Liu X."/>
            <person name="Wang F."/>
            <person name="Yang Y."/>
            <person name="An X."/>
            <person name="Dong Z."/>
            <person name="Zhang K."/>
            <person name="Zhang X."/>
            <person name="Luo M.C."/>
            <person name="Dvorak J."/>
            <person name="Tong Y."/>
            <person name="Wang J."/>
            <person name="Yang H."/>
            <person name="Li Z."/>
            <person name="Wang D."/>
            <person name="Zhang A."/>
            <person name="Wang J."/>
        </authorList>
    </citation>
    <scope>NUCLEOTIDE SEQUENCE</scope>
    <source>
        <strain evidence="4">cv. G1812</strain>
    </source>
</reference>